<dbReference type="PRINTS" id="PR01001">
    <property type="entry name" value="FADG3PDH"/>
</dbReference>
<keyword evidence="4" id="KW-0319">Glycerol metabolism</keyword>
<dbReference type="Pfam" id="PF01266">
    <property type="entry name" value="DAO"/>
    <property type="match status" value="1"/>
</dbReference>
<dbReference type="EMBL" id="JAAEAA010000018">
    <property type="protein sequence ID" value="NDK56995.1"/>
    <property type="molecule type" value="Genomic_DNA"/>
</dbReference>
<dbReference type="GO" id="GO:0004368">
    <property type="term" value="F:glycerol-3-phosphate dehydrogenase (quinone) activity"/>
    <property type="evidence" value="ECO:0007669"/>
    <property type="project" value="InterPro"/>
</dbReference>
<evidence type="ECO:0000256" key="6">
    <source>
        <dbReference type="ARBA" id="ARBA00023002"/>
    </source>
</evidence>
<dbReference type="RefSeq" id="WP_162347054.1">
    <property type="nucleotide sequence ID" value="NZ_JAAEAA010000018.1"/>
</dbReference>
<evidence type="ECO:0000259" key="8">
    <source>
        <dbReference type="Pfam" id="PF16901"/>
    </source>
</evidence>
<dbReference type="Pfam" id="PF16901">
    <property type="entry name" value="DAO_C"/>
    <property type="match status" value="1"/>
</dbReference>
<evidence type="ECO:0000256" key="5">
    <source>
        <dbReference type="ARBA" id="ARBA00022827"/>
    </source>
</evidence>
<evidence type="ECO:0000256" key="1">
    <source>
        <dbReference type="ARBA" id="ARBA00001974"/>
    </source>
</evidence>
<keyword evidence="6" id="KW-0560">Oxidoreductase</keyword>
<protein>
    <submittedName>
        <fullName evidence="9">Glycerol-3-phosphate dehydrogenase/oxidase</fullName>
    </submittedName>
</protein>
<dbReference type="PROSITE" id="PS00978">
    <property type="entry name" value="FAD_G3PDH_2"/>
    <property type="match status" value="1"/>
</dbReference>
<feature type="domain" description="Alpha-glycerophosphate oxidase C-terminal" evidence="8">
    <location>
        <begin position="399"/>
        <end position="515"/>
    </location>
</feature>
<dbReference type="PANTHER" id="PTHR11985">
    <property type="entry name" value="GLYCEROL-3-PHOSPHATE DEHYDROGENASE"/>
    <property type="match status" value="1"/>
</dbReference>
<evidence type="ECO:0000259" key="7">
    <source>
        <dbReference type="Pfam" id="PF01266"/>
    </source>
</evidence>
<keyword evidence="10" id="KW-1185">Reference proteome</keyword>
<dbReference type="AlphaFoldDB" id="A0A6B2H1L4"/>
<feature type="domain" description="FAD dependent oxidoreductase" evidence="7">
    <location>
        <begin position="31"/>
        <end position="388"/>
    </location>
</feature>
<dbReference type="Proteomes" id="UP000478546">
    <property type="component" value="Unassembled WGS sequence"/>
</dbReference>
<dbReference type="Gene3D" id="3.30.9.10">
    <property type="entry name" value="D-Amino Acid Oxidase, subunit A, domain 2"/>
    <property type="match status" value="1"/>
</dbReference>
<comment type="caution">
    <text evidence="9">The sequence shown here is derived from an EMBL/GenBank/DDBJ whole genome shotgun (WGS) entry which is preliminary data.</text>
</comment>
<dbReference type="InterPro" id="IPR006076">
    <property type="entry name" value="FAD-dep_OxRdtase"/>
</dbReference>
<keyword evidence="3" id="KW-0285">Flavoprotein</keyword>
<dbReference type="InterPro" id="IPR031656">
    <property type="entry name" value="DAO_C"/>
</dbReference>
<dbReference type="InterPro" id="IPR036188">
    <property type="entry name" value="FAD/NAD-bd_sf"/>
</dbReference>
<proteinExistence type="inferred from homology"/>
<evidence type="ECO:0000313" key="9">
    <source>
        <dbReference type="EMBL" id="NDK56995.1"/>
    </source>
</evidence>
<dbReference type="InterPro" id="IPR038299">
    <property type="entry name" value="DAO_C_sf"/>
</dbReference>
<accession>A0A6B2H1L4</accession>
<keyword evidence="5" id="KW-0274">FAD</keyword>
<name>A0A6B2H1L4_9BACT</name>
<gene>
    <name evidence="9" type="ORF">GWO68_13800</name>
</gene>
<dbReference type="GO" id="GO:0006071">
    <property type="term" value="P:glycerol metabolic process"/>
    <property type="evidence" value="ECO:0007669"/>
    <property type="project" value="UniProtKB-KW"/>
</dbReference>
<dbReference type="Gene3D" id="3.50.50.60">
    <property type="entry name" value="FAD/NAD(P)-binding domain"/>
    <property type="match status" value="1"/>
</dbReference>
<comment type="cofactor">
    <cofactor evidence="1">
        <name>FAD</name>
        <dbReference type="ChEBI" id="CHEBI:57692"/>
    </cofactor>
</comment>
<evidence type="ECO:0000313" key="10">
    <source>
        <dbReference type="Proteomes" id="UP000478546"/>
    </source>
</evidence>
<evidence type="ECO:0000256" key="3">
    <source>
        <dbReference type="ARBA" id="ARBA00022630"/>
    </source>
</evidence>
<reference evidence="9 10" key="1">
    <citation type="submission" date="2020-01" db="EMBL/GenBank/DDBJ databases">
        <authorList>
            <person name="Kim M.K."/>
        </authorList>
    </citation>
    <scope>NUCLEOTIDE SEQUENCE [LARGE SCALE GENOMIC DNA]</scope>
    <source>
        <strain evidence="9 10">BT213</strain>
    </source>
</reference>
<dbReference type="PANTHER" id="PTHR11985:SF35">
    <property type="entry name" value="ANAEROBIC GLYCEROL-3-PHOSPHATE DEHYDROGENASE SUBUNIT A"/>
    <property type="match status" value="1"/>
</dbReference>
<evidence type="ECO:0000256" key="2">
    <source>
        <dbReference type="ARBA" id="ARBA00007330"/>
    </source>
</evidence>
<organism evidence="9 10">
    <name type="scientific">Pontibacter fetidus</name>
    <dbReference type="NCBI Taxonomy" id="2700082"/>
    <lineage>
        <taxon>Bacteria</taxon>
        <taxon>Pseudomonadati</taxon>
        <taxon>Bacteroidota</taxon>
        <taxon>Cytophagia</taxon>
        <taxon>Cytophagales</taxon>
        <taxon>Hymenobacteraceae</taxon>
        <taxon>Pontibacter</taxon>
    </lineage>
</organism>
<dbReference type="InterPro" id="IPR000447">
    <property type="entry name" value="G3P_DH_FAD-dep"/>
</dbReference>
<dbReference type="SUPFAM" id="SSF51905">
    <property type="entry name" value="FAD/NAD(P)-binding domain"/>
    <property type="match status" value="1"/>
</dbReference>
<comment type="similarity">
    <text evidence="2">Belongs to the FAD-dependent glycerol-3-phosphate dehydrogenase family.</text>
</comment>
<sequence length="550" mass="59793">MHSKAVEAGGGIFDRDLFVARLKEQTTTTWDVIVVGGGATGLGVAVDAASRGYKTLLLEQSDFAKGTSSRSTKLVHGGVRYLAQGDVSLVYEALHERGLLLQNAPHLVHVQPFVIPSYSLFNQGFYGIGLKVYDWMAGKYRFKKTELLGKKTVEKLLPNVAQHGLKGGIIYYDGQFDDARLAINLAQTAAEQGGVLLNYFKVTGLLKNETDKVAGVKARDLETGEEYNLNAKVVINATGVFVNDVLQMDKPAQDPLVRPSQGVHVVLDKSFLESETALMIPKTPDGRVLFAVPWHNHVLVGTTDTPLNSASLEPTALEDEISFILDTAGQYMTRKPGRKDVLSVFAGLRPLAAPAKGTNSTKEISRSHKLMVAESGLITITGGKWTTYRKMAEDTMAQAIVTGKLQAKPCATAHLKIHGYATPQAMTTYLDVYGSDAAGINALSSQRPELRKQLHPAFPNTQAEVVWAVQHEMARTVEDVLARRIRVLFLDAKAAIDMAPAVATIMASELGLNEAWKQDQVASFTKLANQYLLEAYEPASTVQNKTSQVA</sequence>
<evidence type="ECO:0000256" key="4">
    <source>
        <dbReference type="ARBA" id="ARBA00022798"/>
    </source>
</evidence>
<dbReference type="GO" id="GO:0046168">
    <property type="term" value="P:glycerol-3-phosphate catabolic process"/>
    <property type="evidence" value="ECO:0007669"/>
    <property type="project" value="TreeGrafter"/>
</dbReference>
<dbReference type="SUPFAM" id="SSF54373">
    <property type="entry name" value="FAD-linked reductases, C-terminal domain"/>
    <property type="match status" value="1"/>
</dbReference>
<dbReference type="Gene3D" id="1.10.8.870">
    <property type="entry name" value="Alpha-glycerophosphate oxidase, cap domain"/>
    <property type="match status" value="1"/>
</dbReference>